<proteinExistence type="predicted"/>
<sequence length="100" mass="12165">MNRLRNSIFKQCRRTDTKQPTIQPSYHHYQHHHQPRTLPTNQYQYHSALERNHHFVLLQKLAADGYLPFYEKIKTKNIKKKLYKLLDDIQTFTKENNNSN</sequence>
<evidence type="ECO:0000313" key="1">
    <source>
        <dbReference type="EMBL" id="KNC20985.1"/>
    </source>
</evidence>
<name>A0A0L0BLJ8_LUCCU</name>
<dbReference type="EMBL" id="JRES01001683">
    <property type="protein sequence ID" value="KNC20985.1"/>
    <property type="molecule type" value="Genomic_DNA"/>
</dbReference>
<dbReference type="AlphaFoldDB" id="A0A0L0BLJ8"/>
<dbReference type="Proteomes" id="UP000037069">
    <property type="component" value="Unassembled WGS sequence"/>
</dbReference>
<protein>
    <submittedName>
        <fullName evidence="1">Uncharacterized protein</fullName>
    </submittedName>
</protein>
<comment type="caution">
    <text evidence="1">The sequence shown here is derived from an EMBL/GenBank/DDBJ whole genome shotgun (WGS) entry which is preliminary data.</text>
</comment>
<gene>
    <name evidence="1" type="ORF">FF38_12033</name>
</gene>
<accession>A0A0L0BLJ8</accession>
<organism evidence="1 2">
    <name type="scientific">Lucilia cuprina</name>
    <name type="common">Green bottle fly</name>
    <name type="synonym">Australian sheep blowfly</name>
    <dbReference type="NCBI Taxonomy" id="7375"/>
    <lineage>
        <taxon>Eukaryota</taxon>
        <taxon>Metazoa</taxon>
        <taxon>Ecdysozoa</taxon>
        <taxon>Arthropoda</taxon>
        <taxon>Hexapoda</taxon>
        <taxon>Insecta</taxon>
        <taxon>Pterygota</taxon>
        <taxon>Neoptera</taxon>
        <taxon>Endopterygota</taxon>
        <taxon>Diptera</taxon>
        <taxon>Brachycera</taxon>
        <taxon>Muscomorpha</taxon>
        <taxon>Oestroidea</taxon>
        <taxon>Calliphoridae</taxon>
        <taxon>Luciliinae</taxon>
        <taxon>Lucilia</taxon>
    </lineage>
</organism>
<reference evidence="1 2" key="1">
    <citation type="journal article" date="2015" name="Nat. Commun.">
        <title>Lucilia cuprina genome unlocks parasitic fly biology to underpin future interventions.</title>
        <authorList>
            <person name="Anstead C.A."/>
            <person name="Korhonen P.K."/>
            <person name="Young N.D."/>
            <person name="Hall R.S."/>
            <person name="Jex A.R."/>
            <person name="Murali S.C."/>
            <person name="Hughes D.S."/>
            <person name="Lee S.F."/>
            <person name="Perry T."/>
            <person name="Stroehlein A.J."/>
            <person name="Ansell B.R."/>
            <person name="Breugelmans B."/>
            <person name="Hofmann A."/>
            <person name="Qu J."/>
            <person name="Dugan S."/>
            <person name="Lee S.L."/>
            <person name="Chao H."/>
            <person name="Dinh H."/>
            <person name="Han Y."/>
            <person name="Doddapaneni H.V."/>
            <person name="Worley K.C."/>
            <person name="Muzny D.M."/>
            <person name="Ioannidis P."/>
            <person name="Waterhouse R.M."/>
            <person name="Zdobnov E.M."/>
            <person name="James P.J."/>
            <person name="Bagnall N.H."/>
            <person name="Kotze A.C."/>
            <person name="Gibbs R.A."/>
            <person name="Richards S."/>
            <person name="Batterham P."/>
            <person name="Gasser R.B."/>
        </authorList>
    </citation>
    <scope>NUCLEOTIDE SEQUENCE [LARGE SCALE GENOMIC DNA]</scope>
    <source>
        <strain evidence="1 2">LS</strain>
        <tissue evidence="1">Full body</tissue>
    </source>
</reference>
<evidence type="ECO:0000313" key="2">
    <source>
        <dbReference type="Proteomes" id="UP000037069"/>
    </source>
</evidence>
<keyword evidence="2" id="KW-1185">Reference proteome</keyword>